<feature type="non-terminal residue" evidence="1">
    <location>
        <position position="63"/>
    </location>
</feature>
<dbReference type="AlphaFoldDB" id="X1CT17"/>
<dbReference type="EMBL" id="BART01036435">
    <property type="protein sequence ID" value="GAH10937.1"/>
    <property type="molecule type" value="Genomic_DNA"/>
</dbReference>
<accession>X1CT17</accession>
<comment type="caution">
    <text evidence="1">The sequence shown here is derived from an EMBL/GenBank/DDBJ whole genome shotgun (WGS) entry which is preliminary data.</text>
</comment>
<reference evidence="1" key="1">
    <citation type="journal article" date="2014" name="Front. Microbiol.">
        <title>High frequency of phylogenetically diverse reductive dehalogenase-homologous genes in deep subseafloor sedimentary metagenomes.</title>
        <authorList>
            <person name="Kawai M."/>
            <person name="Futagami T."/>
            <person name="Toyoda A."/>
            <person name="Takaki Y."/>
            <person name="Nishi S."/>
            <person name="Hori S."/>
            <person name="Arai W."/>
            <person name="Tsubouchi T."/>
            <person name="Morono Y."/>
            <person name="Uchiyama I."/>
            <person name="Ito T."/>
            <person name="Fujiyama A."/>
            <person name="Inagaki F."/>
            <person name="Takami H."/>
        </authorList>
    </citation>
    <scope>NUCLEOTIDE SEQUENCE</scope>
    <source>
        <strain evidence="1">Expedition CK06-06</strain>
    </source>
</reference>
<sequence length="63" mass="6960">MSKVRIVNGTGQVKFVSKRVAAKTNLLKQKGWFIEEIEQPKPVEAVKAPVEAVVTDDVNVPEL</sequence>
<protein>
    <submittedName>
        <fullName evidence="1">Uncharacterized protein</fullName>
    </submittedName>
</protein>
<proteinExistence type="predicted"/>
<gene>
    <name evidence="1" type="ORF">S01H4_61448</name>
</gene>
<name>X1CT17_9ZZZZ</name>
<organism evidence="1">
    <name type="scientific">marine sediment metagenome</name>
    <dbReference type="NCBI Taxonomy" id="412755"/>
    <lineage>
        <taxon>unclassified sequences</taxon>
        <taxon>metagenomes</taxon>
        <taxon>ecological metagenomes</taxon>
    </lineage>
</organism>
<evidence type="ECO:0000313" key="1">
    <source>
        <dbReference type="EMBL" id="GAH10937.1"/>
    </source>
</evidence>